<sequence length="59" mass="6931">MKTFKTPTKQRYLSPQEYLKDVRLNQQCNNIEQVKFIPPQIGKPGFGKFLVKYKAPVFV</sequence>
<proteinExistence type="predicted"/>
<comment type="caution">
    <text evidence="1">The sequence shown here is derived from an EMBL/GenBank/DDBJ whole genome shotgun (WGS) entry which is preliminary data.</text>
</comment>
<accession>A0A4S2P9L4</accession>
<name>A0A4S2P9L4_9PAST</name>
<gene>
    <name evidence="1" type="ORF">D3M76_09805</name>
</gene>
<evidence type="ECO:0000313" key="2">
    <source>
        <dbReference type="Proteomes" id="UP000310576"/>
    </source>
</evidence>
<dbReference type="RefSeq" id="WP_136125278.1">
    <property type="nucleotide sequence ID" value="NZ_CAJUGY010000043.1"/>
</dbReference>
<organism evidence="1 2">
    <name type="scientific">Rodentibacter pneumotropicus</name>
    <dbReference type="NCBI Taxonomy" id="758"/>
    <lineage>
        <taxon>Bacteria</taxon>
        <taxon>Pseudomonadati</taxon>
        <taxon>Pseudomonadota</taxon>
        <taxon>Gammaproteobacteria</taxon>
        <taxon>Pasteurellales</taxon>
        <taxon>Pasteurellaceae</taxon>
        <taxon>Rodentibacter</taxon>
    </lineage>
</organism>
<protein>
    <submittedName>
        <fullName evidence="1">Uncharacterized protein</fullName>
    </submittedName>
</protein>
<dbReference type="AlphaFoldDB" id="A0A4S2P9L4"/>
<dbReference type="Proteomes" id="UP000310576">
    <property type="component" value="Unassembled WGS sequence"/>
</dbReference>
<dbReference type="EMBL" id="QXNG01000105">
    <property type="protein sequence ID" value="THA12609.1"/>
    <property type="molecule type" value="Genomic_DNA"/>
</dbReference>
<reference evidence="1 2" key="1">
    <citation type="journal article" date="2019" name="Vet. Microbiol.">
        <title>Development of multi locus sequence typing (MLST) of Rodentibacter pneumotropicus.</title>
        <authorList>
            <person name="Adhikary S."/>
            <person name="Bisgaard M."/>
            <person name="Boot R."/>
            <person name="Benga L."/>
            <person name="Nicklas W."/>
            <person name="Christensen H."/>
        </authorList>
    </citation>
    <scope>NUCLEOTIDE SEQUENCE [LARGE SCALE GENOMIC DNA]</scope>
    <source>
        <strain evidence="1 2">1596_07</strain>
    </source>
</reference>
<evidence type="ECO:0000313" key="1">
    <source>
        <dbReference type="EMBL" id="THA12609.1"/>
    </source>
</evidence>